<keyword evidence="3" id="KW-1185">Reference proteome</keyword>
<dbReference type="EMBL" id="JABSTV010001254">
    <property type="protein sequence ID" value="KAH7939874.1"/>
    <property type="molecule type" value="Genomic_DNA"/>
</dbReference>
<accession>A0A9D4PHL0</accession>
<dbReference type="Proteomes" id="UP000821837">
    <property type="component" value="Chromosome 8"/>
</dbReference>
<reference evidence="2" key="2">
    <citation type="submission" date="2021-09" db="EMBL/GenBank/DDBJ databases">
        <authorList>
            <person name="Jia N."/>
            <person name="Wang J."/>
            <person name="Shi W."/>
            <person name="Du L."/>
            <person name="Sun Y."/>
            <person name="Zhan W."/>
            <person name="Jiang J."/>
            <person name="Wang Q."/>
            <person name="Zhang B."/>
            <person name="Ji P."/>
            <person name="Sakyi L.B."/>
            <person name="Cui X."/>
            <person name="Yuan T."/>
            <person name="Jiang B."/>
            <person name="Yang W."/>
            <person name="Lam T.T.-Y."/>
            <person name="Chang Q."/>
            <person name="Ding S."/>
            <person name="Wang X."/>
            <person name="Zhu J."/>
            <person name="Ruan X."/>
            <person name="Zhao L."/>
            <person name="Wei J."/>
            <person name="Que T."/>
            <person name="Du C."/>
            <person name="Cheng J."/>
            <person name="Dai P."/>
            <person name="Han X."/>
            <person name="Huang E."/>
            <person name="Gao Y."/>
            <person name="Liu J."/>
            <person name="Shao H."/>
            <person name="Ye R."/>
            <person name="Li L."/>
            <person name="Wei W."/>
            <person name="Wang X."/>
            <person name="Wang C."/>
            <person name="Huo Q."/>
            <person name="Li W."/>
            <person name="Guo W."/>
            <person name="Chen H."/>
            <person name="Chen S."/>
            <person name="Zhou L."/>
            <person name="Zhou L."/>
            <person name="Ni X."/>
            <person name="Tian J."/>
            <person name="Zhou Y."/>
            <person name="Sheng Y."/>
            <person name="Liu T."/>
            <person name="Pan Y."/>
            <person name="Xia L."/>
            <person name="Li J."/>
            <person name="Zhao F."/>
            <person name="Cao W."/>
        </authorList>
    </citation>
    <scope>NUCLEOTIDE SEQUENCE</scope>
    <source>
        <strain evidence="2">Rsan-2018</strain>
        <tissue evidence="2">Larvae</tissue>
    </source>
</reference>
<evidence type="ECO:0000313" key="3">
    <source>
        <dbReference type="Proteomes" id="UP000821837"/>
    </source>
</evidence>
<organism evidence="2 3">
    <name type="scientific">Rhipicephalus sanguineus</name>
    <name type="common">Brown dog tick</name>
    <name type="synonym">Ixodes sanguineus</name>
    <dbReference type="NCBI Taxonomy" id="34632"/>
    <lineage>
        <taxon>Eukaryota</taxon>
        <taxon>Metazoa</taxon>
        <taxon>Ecdysozoa</taxon>
        <taxon>Arthropoda</taxon>
        <taxon>Chelicerata</taxon>
        <taxon>Arachnida</taxon>
        <taxon>Acari</taxon>
        <taxon>Parasitiformes</taxon>
        <taxon>Ixodida</taxon>
        <taxon>Ixodoidea</taxon>
        <taxon>Ixodidae</taxon>
        <taxon>Rhipicephalinae</taxon>
        <taxon>Rhipicephalus</taxon>
        <taxon>Rhipicephalus</taxon>
    </lineage>
</organism>
<dbReference type="VEuPathDB" id="VectorBase:RSAN_046631"/>
<evidence type="ECO:0000256" key="1">
    <source>
        <dbReference type="SAM" id="MobiDB-lite"/>
    </source>
</evidence>
<proteinExistence type="predicted"/>
<evidence type="ECO:0000313" key="2">
    <source>
        <dbReference type="EMBL" id="KAH7939874.1"/>
    </source>
</evidence>
<name>A0A9D4PHL0_RHISA</name>
<reference evidence="2" key="1">
    <citation type="journal article" date="2020" name="Cell">
        <title>Large-Scale Comparative Analyses of Tick Genomes Elucidate Their Genetic Diversity and Vector Capacities.</title>
        <authorList>
            <consortium name="Tick Genome and Microbiome Consortium (TIGMIC)"/>
            <person name="Jia N."/>
            <person name="Wang J."/>
            <person name="Shi W."/>
            <person name="Du L."/>
            <person name="Sun Y."/>
            <person name="Zhan W."/>
            <person name="Jiang J.F."/>
            <person name="Wang Q."/>
            <person name="Zhang B."/>
            <person name="Ji P."/>
            <person name="Bell-Sakyi L."/>
            <person name="Cui X.M."/>
            <person name="Yuan T.T."/>
            <person name="Jiang B.G."/>
            <person name="Yang W.F."/>
            <person name="Lam T.T."/>
            <person name="Chang Q.C."/>
            <person name="Ding S.J."/>
            <person name="Wang X.J."/>
            <person name="Zhu J.G."/>
            <person name="Ruan X.D."/>
            <person name="Zhao L."/>
            <person name="Wei J.T."/>
            <person name="Ye R.Z."/>
            <person name="Que T.C."/>
            <person name="Du C.H."/>
            <person name="Zhou Y.H."/>
            <person name="Cheng J.X."/>
            <person name="Dai P.F."/>
            <person name="Guo W.B."/>
            <person name="Han X.H."/>
            <person name="Huang E.J."/>
            <person name="Li L.F."/>
            <person name="Wei W."/>
            <person name="Gao Y.C."/>
            <person name="Liu J.Z."/>
            <person name="Shao H.Z."/>
            <person name="Wang X."/>
            <person name="Wang C.C."/>
            <person name="Yang T.C."/>
            <person name="Huo Q.B."/>
            <person name="Li W."/>
            <person name="Chen H.Y."/>
            <person name="Chen S.E."/>
            <person name="Zhou L.G."/>
            <person name="Ni X.B."/>
            <person name="Tian J.H."/>
            <person name="Sheng Y."/>
            <person name="Liu T."/>
            <person name="Pan Y.S."/>
            <person name="Xia L.Y."/>
            <person name="Li J."/>
            <person name="Zhao F."/>
            <person name="Cao W.C."/>
        </authorList>
    </citation>
    <scope>NUCLEOTIDE SEQUENCE</scope>
    <source>
        <strain evidence="2">Rsan-2018</strain>
    </source>
</reference>
<feature type="compositionally biased region" description="Basic and acidic residues" evidence="1">
    <location>
        <begin position="133"/>
        <end position="148"/>
    </location>
</feature>
<comment type="caution">
    <text evidence="2">The sequence shown here is derived from an EMBL/GenBank/DDBJ whole genome shotgun (WGS) entry which is preliminary data.</text>
</comment>
<gene>
    <name evidence="2" type="ORF">HPB52_018650</name>
</gene>
<feature type="region of interest" description="Disordered" evidence="1">
    <location>
        <begin position="109"/>
        <end position="150"/>
    </location>
</feature>
<sequence length="161" mass="17881">MYTNVDICGVPRGRCGREVCDCEGFARVYTEAHGGASAVAQSGWCCYCGHPPANHSRFDRNMFGRQEIFSVSWHGARPPLLDLPTRRELNRISQEAQPTMHEVIVLEPDAEMHETATPDNETTEGMTQPAEKGQLDRDAGQKRKRSDEVGNGINFIGGFWG</sequence>
<protein>
    <submittedName>
        <fullName evidence="2">Uncharacterized protein</fullName>
    </submittedName>
</protein>
<feature type="compositionally biased region" description="Polar residues" evidence="1">
    <location>
        <begin position="117"/>
        <end position="126"/>
    </location>
</feature>
<dbReference type="AlphaFoldDB" id="A0A9D4PHL0"/>